<evidence type="ECO:0000313" key="1">
    <source>
        <dbReference type="EMBL" id="EDS16604.1"/>
    </source>
</evidence>
<dbReference type="AlphaFoldDB" id="B0NLV6"/>
<reference evidence="1 2" key="2">
    <citation type="submission" date="2007-11" db="EMBL/GenBank/DDBJ databases">
        <authorList>
            <person name="Fulton L."/>
            <person name="Clifton S."/>
            <person name="Fulton B."/>
            <person name="Xu J."/>
            <person name="Minx P."/>
            <person name="Pepin K.H."/>
            <person name="Johnson M."/>
            <person name="Thiruvilangam P."/>
            <person name="Bhonagiri V."/>
            <person name="Nash W.E."/>
            <person name="Mardis E.R."/>
            <person name="Wilson R.K."/>
        </authorList>
    </citation>
    <scope>NUCLEOTIDE SEQUENCE [LARGE SCALE GENOMIC DNA]</scope>
    <source>
        <strain evidence="1 2">ATCC 43183</strain>
    </source>
</reference>
<protein>
    <submittedName>
        <fullName evidence="1">Uncharacterized protein</fullName>
    </submittedName>
</protein>
<accession>B0NLV6</accession>
<proteinExistence type="predicted"/>
<dbReference type="Proteomes" id="UP000004713">
    <property type="component" value="Unassembled WGS sequence"/>
</dbReference>
<organism evidence="1 2">
    <name type="scientific">Bacteroides stercoris ATCC 43183</name>
    <dbReference type="NCBI Taxonomy" id="449673"/>
    <lineage>
        <taxon>Bacteria</taxon>
        <taxon>Pseudomonadati</taxon>
        <taxon>Bacteroidota</taxon>
        <taxon>Bacteroidia</taxon>
        <taxon>Bacteroidales</taxon>
        <taxon>Bacteroidaceae</taxon>
        <taxon>Bacteroides</taxon>
    </lineage>
</organism>
<evidence type="ECO:0000313" key="2">
    <source>
        <dbReference type="Proteomes" id="UP000004713"/>
    </source>
</evidence>
<sequence>MIFAVKLMSVSIANIAFCHALCADKAVVPFAVEYKEIAFGTVSALVFTYFDSVVFFMIDSFELQFIVLVSFVYGKCQRPVFQLPFIKAAGEPLSVSLLRLSVTLGEKGDETVAVFLCDVAITAAGRGDASSVERNGKIGCAERMSAHAKKFVGIAGTHLAISNPKGIIIKVYAGFFLI</sequence>
<gene>
    <name evidence="1" type="ORF">BACSTE_00416</name>
</gene>
<reference evidence="1 2" key="1">
    <citation type="submission" date="2007-11" db="EMBL/GenBank/DDBJ databases">
        <title>Draft genome sequence of Bacteroides stercoris(ATCC 43183).</title>
        <authorList>
            <person name="Sudarsanam P."/>
            <person name="Ley R."/>
            <person name="Guruge J."/>
            <person name="Turnbaugh P.J."/>
            <person name="Mahowald M."/>
            <person name="Liep D."/>
            <person name="Gordon J."/>
        </authorList>
    </citation>
    <scope>NUCLEOTIDE SEQUENCE [LARGE SCALE GENOMIC DNA]</scope>
    <source>
        <strain evidence="1 2">ATCC 43183</strain>
    </source>
</reference>
<name>B0NLV6_BACSE</name>
<comment type="caution">
    <text evidence="1">The sequence shown here is derived from an EMBL/GenBank/DDBJ whole genome shotgun (WGS) entry which is preliminary data.</text>
</comment>
<dbReference type="HOGENOM" id="CLU_1507744_0_0_10"/>
<dbReference type="EMBL" id="ABFZ02000015">
    <property type="protein sequence ID" value="EDS16604.1"/>
    <property type="molecule type" value="Genomic_DNA"/>
</dbReference>